<organism evidence="1 2">
    <name type="scientific">Kosakonia sacchari</name>
    <dbReference type="NCBI Taxonomy" id="1158459"/>
    <lineage>
        <taxon>Bacteria</taxon>
        <taxon>Pseudomonadati</taxon>
        <taxon>Pseudomonadota</taxon>
        <taxon>Gammaproteobacteria</taxon>
        <taxon>Enterobacterales</taxon>
        <taxon>Enterobacteriaceae</taxon>
        <taxon>Kosakonia</taxon>
    </lineage>
</organism>
<proteinExistence type="predicted"/>
<evidence type="ECO:0000313" key="1">
    <source>
        <dbReference type="EMBL" id="WOZ77118.1"/>
    </source>
</evidence>
<gene>
    <name evidence="1" type="ORF">Q8Y70_21520</name>
</gene>
<reference evidence="1 2" key="1">
    <citation type="submission" date="2023-10" db="EMBL/GenBank/DDBJ databases">
        <title>Genome sequencing of the isolated polysaccharide-producing bacterium Kosakonia sacchari KS2022.</title>
        <authorList>
            <person name="Yi X."/>
        </authorList>
    </citation>
    <scope>NUCLEOTIDE SEQUENCE [LARGE SCALE GENOMIC DNA]</scope>
    <source>
        <strain evidence="1 2">KS2022</strain>
    </source>
</reference>
<keyword evidence="2" id="KW-1185">Reference proteome</keyword>
<protein>
    <recommendedName>
        <fullName evidence="3">PAAR domain-containing protein</fullName>
    </recommendedName>
</protein>
<dbReference type="EMBL" id="CP137744">
    <property type="protein sequence ID" value="WOZ77118.1"/>
    <property type="molecule type" value="Genomic_DNA"/>
</dbReference>
<dbReference type="Proteomes" id="UP001302368">
    <property type="component" value="Chromosome"/>
</dbReference>
<dbReference type="RefSeq" id="WP_305737315.1">
    <property type="nucleotide sequence ID" value="NZ_CP137744.1"/>
</dbReference>
<evidence type="ECO:0000313" key="2">
    <source>
        <dbReference type="Proteomes" id="UP001302368"/>
    </source>
</evidence>
<name>A0ABZ0MPY0_9ENTR</name>
<accession>A0ABZ0MPY0</accession>
<evidence type="ECO:0008006" key="3">
    <source>
        <dbReference type="Google" id="ProtNLM"/>
    </source>
</evidence>
<sequence length="99" mass="10794">MATGFFLYHLDKTRCGGRILSGASDTDYEIGGVVRQQVRVGDPVTCGKHEGIFRVCGGMGDTYEVGGVLKEWAGSLDSYSSCPCPCRARFVPTVFSHYY</sequence>